<accession>A0A4V3FG05</accession>
<organism evidence="1 2">
    <name type="scientific">Prosthecobacter fusiformis</name>
    <dbReference type="NCBI Taxonomy" id="48464"/>
    <lineage>
        <taxon>Bacteria</taxon>
        <taxon>Pseudomonadati</taxon>
        <taxon>Verrucomicrobiota</taxon>
        <taxon>Verrucomicrobiia</taxon>
        <taxon>Verrucomicrobiales</taxon>
        <taxon>Verrucomicrobiaceae</taxon>
        <taxon>Prosthecobacter</taxon>
    </lineage>
</organism>
<proteinExistence type="predicted"/>
<dbReference type="EMBL" id="SOCA01000002">
    <property type="protein sequence ID" value="TDU72843.1"/>
    <property type="molecule type" value="Genomic_DNA"/>
</dbReference>
<keyword evidence="2" id="KW-1185">Reference proteome</keyword>
<evidence type="ECO:0000313" key="1">
    <source>
        <dbReference type="EMBL" id="TDU72843.1"/>
    </source>
</evidence>
<name>A0A4V3FG05_9BACT</name>
<reference evidence="1 2" key="1">
    <citation type="submission" date="2019-03" db="EMBL/GenBank/DDBJ databases">
        <title>Genomic Encyclopedia of Archaeal and Bacterial Type Strains, Phase II (KMG-II): from individual species to whole genera.</title>
        <authorList>
            <person name="Goeker M."/>
        </authorList>
    </citation>
    <scope>NUCLEOTIDE SEQUENCE [LARGE SCALE GENOMIC DNA]</scope>
    <source>
        <strain evidence="1 2">ATCC 25309</strain>
    </source>
</reference>
<evidence type="ECO:0000313" key="2">
    <source>
        <dbReference type="Proteomes" id="UP000295662"/>
    </source>
</evidence>
<dbReference type="AlphaFoldDB" id="A0A4V3FG05"/>
<dbReference type="Proteomes" id="UP000295662">
    <property type="component" value="Unassembled WGS sequence"/>
</dbReference>
<protein>
    <submittedName>
        <fullName evidence="1">Uncharacterized protein</fullName>
    </submittedName>
</protein>
<gene>
    <name evidence="1" type="ORF">EI77_01309</name>
</gene>
<sequence length="47" mass="4974">MWSYGPIRIGELRAAIAIAIPCPLLTFDQERLLGGTGTGLFLLATGV</sequence>
<comment type="caution">
    <text evidence="1">The sequence shown here is derived from an EMBL/GenBank/DDBJ whole genome shotgun (WGS) entry which is preliminary data.</text>
</comment>